<organism evidence="1 2">
    <name type="scientific">Cyphellophora attinorum</name>
    <dbReference type="NCBI Taxonomy" id="1664694"/>
    <lineage>
        <taxon>Eukaryota</taxon>
        <taxon>Fungi</taxon>
        <taxon>Dikarya</taxon>
        <taxon>Ascomycota</taxon>
        <taxon>Pezizomycotina</taxon>
        <taxon>Eurotiomycetes</taxon>
        <taxon>Chaetothyriomycetidae</taxon>
        <taxon>Chaetothyriales</taxon>
        <taxon>Cyphellophoraceae</taxon>
        <taxon>Cyphellophora</taxon>
    </lineage>
</organism>
<dbReference type="AlphaFoldDB" id="A0A0N1HA40"/>
<protein>
    <submittedName>
        <fullName evidence="1">Uncharacterized protein</fullName>
    </submittedName>
</protein>
<evidence type="ECO:0000313" key="1">
    <source>
        <dbReference type="EMBL" id="KPI40595.1"/>
    </source>
</evidence>
<keyword evidence="2" id="KW-1185">Reference proteome</keyword>
<accession>A0A0N1HA40</accession>
<dbReference type="GeneID" id="28739872"/>
<comment type="caution">
    <text evidence="1">The sequence shown here is derived from an EMBL/GenBank/DDBJ whole genome shotgun (WGS) entry which is preliminary data.</text>
</comment>
<dbReference type="RefSeq" id="XP_018000558.1">
    <property type="nucleotide sequence ID" value="XM_018147992.1"/>
</dbReference>
<dbReference type="EMBL" id="LFJN01000012">
    <property type="protein sequence ID" value="KPI40595.1"/>
    <property type="molecule type" value="Genomic_DNA"/>
</dbReference>
<dbReference type="Proteomes" id="UP000038010">
    <property type="component" value="Unassembled WGS sequence"/>
</dbReference>
<gene>
    <name evidence="1" type="ORF">AB675_7610</name>
</gene>
<sequence length="157" mass="17937">MGKTCRANQASRPNKDRDPELYGEFKASRYFVTHFGVLEVSISATVRHRPVYPNLPHRLIHLLCEEIAKKYYVPYVRQRGLPRILDVATDEPVYPSLLAEWSGRGQITGLQILDPKTAGLSSTKKCTDELTKAARGDQRGIVVAKEIHRSRDEKYQW</sequence>
<dbReference type="VEuPathDB" id="FungiDB:AB675_7610"/>
<reference evidence="1 2" key="1">
    <citation type="submission" date="2015-06" db="EMBL/GenBank/DDBJ databases">
        <title>Draft genome of the ant-associated black yeast Phialophora attae CBS 131958.</title>
        <authorList>
            <person name="Moreno L.F."/>
            <person name="Stielow B.J."/>
            <person name="de Hoog S."/>
            <person name="Vicente V.A."/>
            <person name="Weiss V.A."/>
            <person name="de Vries M."/>
            <person name="Cruz L.M."/>
            <person name="Souza E.M."/>
        </authorList>
    </citation>
    <scope>NUCLEOTIDE SEQUENCE [LARGE SCALE GENOMIC DNA]</scope>
    <source>
        <strain evidence="1 2">CBS 131958</strain>
    </source>
</reference>
<name>A0A0N1HA40_9EURO</name>
<proteinExistence type="predicted"/>
<evidence type="ECO:0000313" key="2">
    <source>
        <dbReference type="Proteomes" id="UP000038010"/>
    </source>
</evidence>